<organism evidence="2 3">
    <name type="scientific">Nonomuraea soli</name>
    <dbReference type="NCBI Taxonomy" id="1032476"/>
    <lineage>
        <taxon>Bacteria</taxon>
        <taxon>Bacillati</taxon>
        <taxon>Actinomycetota</taxon>
        <taxon>Actinomycetes</taxon>
        <taxon>Streptosporangiales</taxon>
        <taxon>Streptosporangiaceae</taxon>
        <taxon>Nonomuraea</taxon>
    </lineage>
</organism>
<evidence type="ECO:0000256" key="1">
    <source>
        <dbReference type="SAM" id="MobiDB-lite"/>
    </source>
</evidence>
<protein>
    <submittedName>
        <fullName evidence="2">Uncharacterized protein</fullName>
    </submittedName>
</protein>
<name>A0A7W0CLB6_9ACTN</name>
<comment type="caution">
    <text evidence="2">The sequence shown here is derived from an EMBL/GenBank/DDBJ whole genome shotgun (WGS) entry which is preliminary data.</text>
</comment>
<dbReference type="Proteomes" id="UP000530928">
    <property type="component" value="Unassembled WGS sequence"/>
</dbReference>
<reference evidence="2 3" key="1">
    <citation type="submission" date="2020-07" db="EMBL/GenBank/DDBJ databases">
        <title>Genomic Encyclopedia of Type Strains, Phase IV (KMG-IV): sequencing the most valuable type-strain genomes for metagenomic binning, comparative biology and taxonomic classification.</title>
        <authorList>
            <person name="Goeker M."/>
        </authorList>
    </citation>
    <scope>NUCLEOTIDE SEQUENCE [LARGE SCALE GENOMIC DNA]</scope>
    <source>
        <strain evidence="2 3">DSM 45533</strain>
    </source>
</reference>
<dbReference type="RefSeq" id="WP_181611935.1">
    <property type="nucleotide sequence ID" value="NZ_JACDUR010000004.1"/>
</dbReference>
<accession>A0A7W0CLB6</accession>
<feature type="compositionally biased region" description="Pro residues" evidence="1">
    <location>
        <begin position="19"/>
        <end position="28"/>
    </location>
</feature>
<gene>
    <name evidence="2" type="ORF">HNR30_004560</name>
</gene>
<evidence type="ECO:0000313" key="2">
    <source>
        <dbReference type="EMBL" id="MBA2893206.1"/>
    </source>
</evidence>
<keyword evidence="3" id="KW-1185">Reference proteome</keyword>
<dbReference type="AlphaFoldDB" id="A0A7W0CLB6"/>
<feature type="region of interest" description="Disordered" evidence="1">
    <location>
        <begin position="1"/>
        <end position="31"/>
    </location>
</feature>
<evidence type="ECO:0000313" key="3">
    <source>
        <dbReference type="Proteomes" id="UP000530928"/>
    </source>
</evidence>
<proteinExistence type="predicted"/>
<sequence>MTTTPPPDHRQTAAAPSRPAEPSPPAGPAPDVEQRVLAALAPLGDAHDLLLAGPHALHAHGLRPHALILGLADPPHASLTLVTRSPRRLPATVDAIARALRATGLDCAPHRDGLLIAQAYELTVAGENLRHPAVPHDPLPVISLDDAVGLAVRALHDRGLAGDVLDVASAAHLYSFLELESLGRTHLDSFSVHELLMRLEFVEEMDDERLDGEIRALVLSWIEEIKLRRAEEGDIDVDDPDLPALD</sequence>
<dbReference type="EMBL" id="JACDUR010000004">
    <property type="protein sequence ID" value="MBA2893206.1"/>
    <property type="molecule type" value="Genomic_DNA"/>
</dbReference>